<gene>
    <name evidence="2" type="ORF">C0068_16290</name>
</gene>
<keyword evidence="1" id="KW-0472">Membrane</keyword>
<dbReference type="AlphaFoldDB" id="A0A2S4HC12"/>
<dbReference type="EMBL" id="PQGG01000038">
    <property type="protein sequence ID" value="POP51498.1"/>
    <property type="molecule type" value="Genomic_DNA"/>
</dbReference>
<feature type="transmembrane region" description="Helical" evidence="1">
    <location>
        <begin position="6"/>
        <end position="24"/>
    </location>
</feature>
<keyword evidence="1" id="KW-0812">Transmembrane</keyword>
<dbReference type="RefSeq" id="WP_103685540.1">
    <property type="nucleotide sequence ID" value="NZ_PQGG01000038.1"/>
</dbReference>
<reference evidence="2" key="1">
    <citation type="submission" date="2018-01" db="EMBL/GenBank/DDBJ databases">
        <authorList>
            <person name="Yu X.-D."/>
        </authorList>
    </citation>
    <scope>NUCLEOTIDE SEQUENCE</scope>
    <source>
        <strain evidence="2">ZX-21</strain>
    </source>
</reference>
<keyword evidence="1" id="KW-1133">Transmembrane helix</keyword>
<sequence>MQSFIWGVASIALMVIVIFVLLMSKIDIGDVVYAMLSGSIVGLLAATYSFSRGGEAHRSVFLIFAGIAASVGGWFFTLLLLKITTVTIYSKTALAFDLIVGLVGAASLCFFLLGRNVDKQSEKT</sequence>
<organism evidence="2 3">
    <name type="scientific">Zhongshania marina</name>
    <dbReference type="NCBI Taxonomy" id="2304603"/>
    <lineage>
        <taxon>Bacteria</taxon>
        <taxon>Pseudomonadati</taxon>
        <taxon>Pseudomonadota</taxon>
        <taxon>Gammaproteobacteria</taxon>
        <taxon>Cellvibrionales</taxon>
        <taxon>Spongiibacteraceae</taxon>
        <taxon>Zhongshania</taxon>
    </lineage>
</organism>
<evidence type="ECO:0000313" key="2">
    <source>
        <dbReference type="EMBL" id="POP51498.1"/>
    </source>
</evidence>
<feature type="transmembrane region" description="Helical" evidence="1">
    <location>
        <begin position="31"/>
        <end position="48"/>
    </location>
</feature>
<feature type="transmembrane region" description="Helical" evidence="1">
    <location>
        <begin position="93"/>
        <end position="114"/>
    </location>
</feature>
<comment type="caution">
    <text evidence="2">The sequence shown here is derived from an EMBL/GenBank/DDBJ whole genome shotgun (WGS) entry which is preliminary data.</text>
</comment>
<name>A0A2S4HC12_9GAMM</name>
<evidence type="ECO:0000313" key="3">
    <source>
        <dbReference type="Proteomes" id="UP000237222"/>
    </source>
</evidence>
<dbReference type="Proteomes" id="UP000237222">
    <property type="component" value="Unassembled WGS sequence"/>
</dbReference>
<protein>
    <submittedName>
        <fullName evidence="2">Uncharacterized protein</fullName>
    </submittedName>
</protein>
<feature type="transmembrane region" description="Helical" evidence="1">
    <location>
        <begin position="60"/>
        <end position="81"/>
    </location>
</feature>
<proteinExistence type="predicted"/>
<accession>A0A2S4HC12</accession>
<evidence type="ECO:0000256" key="1">
    <source>
        <dbReference type="SAM" id="Phobius"/>
    </source>
</evidence>